<comment type="similarity">
    <text evidence="3">Belongs to the glycosyl hydrolase 51 family.</text>
</comment>
<dbReference type="PANTHER" id="PTHR31776">
    <property type="entry name" value="ALPHA-L-ARABINOFURANOSIDASE 1"/>
    <property type="match status" value="1"/>
</dbReference>
<evidence type="ECO:0000256" key="4">
    <source>
        <dbReference type="ARBA" id="ARBA00012670"/>
    </source>
</evidence>
<evidence type="ECO:0000259" key="9">
    <source>
        <dbReference type="SMART" id="SM00813"/>
    </source>
</evidence>
<evidence type="ECO:0000313" key="10">
    <source>
        <dbReference type="EMBL" id="EIW86263.1"/>
    </source>
</evidence>
<keyword evidence="7" id="KW-0325">Glycoprotein</keyword>
<dbReference type="InterPro" id="IPR051563">
    <property type="entry name" value="Glycosyl_Hydrolase_51"/>
</dbReference>
<dbReference type="EMBL" id="JH711573">
    <property type="protein sequence ID" value="EIW86263.1"/>
    <property type="molecule type" value="Genomic_DNA"/>
</dbReference>
<evidence type="ECO:0000256" key="2">
    <source>
        <dbReference type="ARBA" id="ARBA00004834"/>
    </source>
</evidence>
<dbReference type="PANTHER" id="PTHR31776:SF0">
    <property type="entry name" value="ALPHA-L-ARABINOFURANOSIDASE 1"/>
    <property type="match status" value="1"/>
</dbReference>
<comment type="caution">
    <text evidence="10">The sequence shown here is derived from an EMBL/GenBank/DDBJ whole genome shotgun (WGS) entry which is preliminary data.</text>
</comment>
<dbReference type="Pfam" id="PF06964">
    <property type="entry name" value="Alpha-L-AF_C"/>
    <property type="match status" value="1"/>
</dbReference>
<dbReference type="SMART" id="SM00813">
    <property type="entry name" value="Alpha-L-AF_C"/>
    <property type="match status" value="1"/>
</dbReference>
<name>A0A5M3N4E0_CONPW</name>
<dbReference type="RefSeq" id="XP_007763144.1">
    <property type="nucleotide sequence ID" value="XM_007764954.1"/>
</dbReference>
<dbReference type="Proteomes" id="UP000053558">
    <property type="component" value="Unassembled WGS sequence"/>
</dbReference>
<evidence type="ECO:0000256" key="7">
    <source>
        <dbReference type="ARBA" id="ARBA00023180"/>
    </source>
</evidence>
<dbReference type="EC" id="3.2.1.55" evidence="4"/>
<dbReference type="Gene3D" id="2.60.40.1180">
    <property type="entry name" value="Golgi alpha-mannosidase II"/>
    <property type="match status" value="1"/>
</dbReference>
<keyword evidence="5 8" id="KW-0732">Signal</keyword>
<evidence type="ECO:0000256" key="5">
    <source>
        <dbReference type="ARBA" id="ARBA00022729"/>
    </source>
</evidence>
<dbReference type="InterPro" id="IPR010720">
    <property type="entry name" value="Alpha-L-AF_C"/>
</dbReference>
<evidence type="ECO:0000256" key="3">
    <source>
        <dbReference type="ARBA" id="ARBA00007186"/>
    </source>
</evidence>
<evidence type="ECO:0000256" key="6">
    <source>
        <dbReference type="ARBA" id="ARBA00022801"/>
    </source>
</evidence>
<dbReference type="SUPFAM" id="SSF51445">
    <property type="entry name" value="(Trans)glycosidases"/>
    <property type="match status" value="1"/>
</dbReference>
<dbReference type="InterPro" id="IPR013780">
    <property type="entry name" value="Glyco_hydro_b"/>
</dbReference>
<protein>
    <recommendedName>
        <fullName evidence="4">non-reducing end alpha-L-arabinofuranosidase</fullName>
        <ecNumber evidence="4">3.2.1.55</ecNumber>
    </recommendedName>
</protein>
<reference evidence="11" key="1">
    <citation type="journal article" date="2012" name="Science">
        <title>The Paleozoic origin of enzymatic lignin decomposition reconstructed from 31 fungal genomes.</title>
        <authorList>
            <person name="Floudas D."/>
            <person name="Binder M."/>
            <person name="Riley R."/>
            <person name="Barry K."/>
            <person name="Blanchette R.A."/>
            <person name="Henrissat B."/>
            <person name="Martinez A.T."/>
            <person name="Otillar R."/>
            <person name="Spatafora J.W."/>
            <person name="Yadav J.S."/>
            <person name="Aerts A."/>
            <person name="Benoit I."/>
            <person name="Boyd A."/>
            <person name="Carlson A."/>
            <person name="Copeland A."/>
            <person name="Coutinho P.M."/>
            <person name="de Vries R.P."/>
            <person name="Ferreira P."/>
            <person name="Findley K."/>
            <person name="Foster B."/>
            <person name="Gaskell J."/>
            <person name="Glotzer D."/>
            <person name="Gorecki P."/>
            <person name="Heitman J."/>
            <person name="Hesse C."/>
            <person name="Hori C."/>
            <person name="Igarashi K."/>
            <person name="Jurgens J.A."/>
            <person name="Kallen N."/>
            <person name="Kersten P."/>
            <person name="Kohler A."/>
            <person name="Kuees U."/>
            <person name="Kumar T.K.A."/>
            <person name="Kuo A."/>
            <person name="LaButti K."/>
            <person name="Larrondo L.F."/>
            <person name="Lindquist E."/>
            <person name="Ling A."/>
            <person name="Lombard V."/>
            <person name="Lucas S."/>
            <person name="Lundell T."/>
            <person name="Martin R."/>
            <person name="McLaughlin D.J."/>
            <person name="Morgenstern I."/>
            <person name="Morin E."/>
            <person name="Murat C."/>
            <person name="Nagy L.G."/>
            <person name="Nolan M."/>
            <person name="Ohm R.A."/>
            <person name="Patyshakuliyeva A."/>
            <person name="Rokas A."/>
            <person name="Ruiz-Duenas F.J."/>
            <person name="Sabat G."/>
            <person name="Salamov A."/>
            <person name="Samejima M."/>
            <person name="Schmutz J."/>
            <person name="Slot J.C."/>
            <person name="St John F."/>
            <person name="Stenlid J."/>
            <person name="Sun H."/>
            <person name="Sun S."/>
            <person name="Syed K."/>
            <person name="Tsang A."/>
            <person name="Wiebenga A."/>
            <person name="Young D."/>
            <person name="Pisabarro A."/>
            <person name="Eastwood D.C."/>
            <person name="Martin F."/>
            <person name="Cullen D."/>
            <person name="Grigoriev I.V."/>
            <person name="Hibbett D.S."/>
        </authorList>
    </citation>
    <scope>NUCLEOTIDE SEQUENCE [LARGE SCALE GENOMIC DNA]</scope>
    <source>
        <strain evidence="11">RWD-64-598 SS2</strain>
    </source>
</reference>
<dbReference type="Pfam" id="PF22848">
    <property type="entry name" value="ASD1_dom"/>
    <property type="match status" value="1"/>
</dbReference>
<dbReference type="KEGG" id="cput:CONPUDRAFT_140899"/>
<organism evidence="10 11">
    <name type="scientific">Coniophora puteana (strain RWD-64-598)</name>
    <name type="common">Brown rot fungus</name>
    <dbReference type="NCBI Taxonomy" id="741705"/>
    <lineage>
        <taxon>Eukaryota</taxon>
        <taxon>Fungi</taxon>
        <taxon>Dikarya</taxon>
        <taxon>Basidiomycota</taxon>
        <taxon>Agaricomycotina</taxon>
        <taxon>Agaricomycetes</taxon>
        <taxon>Agaricomycetidae</taxon>
        <taxon>Boletales</taxon>
        <taxon>Coniophorineae</taxon>
        <taxon>Coniophoraceae</taxon>
        <taxon>Coniophora</taxon>
    </lineage>
</organism>
<dbReference type="OrthoDB" id="406864at2759"/>
<dbReference type="GO" id="GO:0046556">
    <property type="term" value="F:alpha-L-arabinofuranosidase activity"/>
    <property type="evidence" value="ECO:0007669"/>
    <property type="project" value="UniProtKB-EC"/>
</dbReference>
<dbReference type="GeneID" id="19201593"/>
<comment type="catalytic activity">
    <reaction evidence="1">
        <text>Hydrolysis of terminal non-reducing alpha-L-arabinofuranoside residues in alpha-L-arabinosides.</text>
        <dbReference type="EC" id="3.2.1.55"/>
    </reaction>
</comment>
<accession>A0A5M3N4E0</accession>
<feature type="signal peptide" evidence="8">
    <location>
        <begin position="1"/>
        <end position="21"/>
    </location>
</feature>
<feature type="chain" id="PRO_5024336475" description="non-reducing end alpha-L-arabinofuranosidase" evidence="8">
    <location>
        <begin position="22"/>
        <end position="607"/>
    </location>
</feature>
<keyword evidence="6 10" id="KW-0378">Hydrolase</keyword>
<dbReference type="GO" id="GO:0046373">
    <property type="term" value="P:L-arabinose metabolic process"/>
    <property type="evidence" value="ECO:0007669"/>
    <property type="project" value="InterPro"/>
</dbReference>
<dbReference type="UniPathway" id="UPA00667"/>
<feature type="domain" description="Alpha-L-arabinofuranosidase C-terminal" evidence="9">
    <location>
        <begin position="428"/>
        <end position="598"/>
    </location>
</feature>
<dbReference type="OMA" id="PYFIGEY"/>
<evidence type="ECO:0000313" key="11">
    <source>
        <dbReference type="Proteomes" id="UP000053558"/>
    </source>
</evidence>
<keyword evidence="11" id="KW-1185">Reference proteome</keyword>
<evidence type="ECO:0000256" key="8">
    <source>
        <dbReference type="SAM" id="SignalP"/>
    </source>
</evidence>
<dbReference type="InterPro" id="IPR055235">
    <property type="entry name" value="ASD1_cat"/>
</dbReference>
<evidence type="ECO:0000256" key="1">
    <source>
        <dbReference type="ARBA" id="ARBA00001462"/>
    </source>
</evidence>
<proteinExistence type="inferred from homology"/>
<dbReference type="InterPro" id="IPR017853">
    <property type="entry name" value="GH"/>
</dbReference>
<dbReference type="Gene3D" id="3.20.20.80">
    <property type="entry name" value="Glycosidases"/>
    <property type="match status" value="1"/>
</dbReference>
<dbReference type="GO" id="GO:0031222">
    <property type="term" value="P:arabinan catabolic process"/>
    <property type="evidence" value="ECO:0007669"/>
    <property type="project" value="UniProtKB-UniPathway"/>
</dbReference>
<dbReference type="AlphaFoldDB" id="A0A5M3N4E0"/>
<sequence>MFRGLVGRAAALLGVAAVASAATTIVVKGTSSHPIPPLLYGQMFEDINSGDGGLYAELLQNRAFQAVKPGKTLVLVDRDWNALQAWAPVNGGNISVVADSVPVSAALPNALQLNIPGGASGTIGFANQGYWGINVNSSWTYNASFYYRFPTASGFNGSATIALQGTDGQVHASTQIPISGSQTKWAQVTAQLTPSSTPSNINNTFTVTFDSAAGSTINFAMFSLFPPTFKDKPNGMRADLSELLLSMKPSFFRLPGGNNLEGQSAATRWIWNNTVGDLVDRPGRMGNWGYTNTDGLGLLEYLTWCEDMDMQAIMAVWAGYSLGDNSSVPEAQLQPYIQQAIDQINFAIGDPSKSSAAGLRASLGHPDPFLLTYVEVGNEDMNAPDSYHYRWHDFVTALSSAFPQLNWFAQNSFSYDNTPRNGVTYFQGEYAVTATNASAVFGSTDDGRLTWPIVQGSIGEAVFLTGFERNADITPNLVGFDAGAVYPSTSFYVQQLFSRNKGTDYLPSTLPTANGTLFWSVTSDKYAKAINIKVVNYAGGTEDINFQLSTAVGTSGQVTVLTGDPKASNTPANPTTVVPTSKGITVGQTFSYTAPAWSLSVINIPMS</sequence>
<comment type="pathway">
    <text evidence="2">Glycan metabolism; L-arabinan degradation.</text>
</comment>
<gene>
    <name evidence="10" type="ORF">CONPUDRAFT_140899</name>
</gene>